<evidence type="ECO:0000313" key="2">
    <source>
        <dbReference type="Proteomes" id="UP001150904"/>
    </source>
</evidence>
<dbReference type="Proteomes" id="UP001150904">
    <property type="component" value="Unassembled WGS sequence"/>
</dbReference>
<dbReference type="RefSeq" id="XP_058311527.1">
    <property type="nucleotide sequence ID" value="XM_058449183.1"/>
</dbReference>
<dbReference type="AlphaFoldDB" id="A0A9W9N9J5"/>
<gene>
    <name evidence="1" type="ORF">N7498_002121</name>
</gene>
<accession>A0A9W9N9J5</accession>
<evidence type="ECO:0000313" key="1">
    <source>
        <dbReference type="EMBL" id="KAJ5215714.1"/>
    </source>
</evidence>
<comment type="caution">
    <text evidence="1">The sequence shown here is derived from an EMBL/GenBank/DDBJ whole genome shotgun (WGS) entry which is preliminary data.</text>
</comment>
<sequence length="73" mass="8135">MTALNTVMRPNIPLPRDSLVQTALGLRKFLTRHIRKLQISRSNTTVQIDSASIFSTNSKAMTLVAEEGSKLHK</sequence>
<protein>
    <submittedName>
        <fullName evidence="1">Uncharacterized protein</fullName>
    </submittedName>
</protein>
<proteinExistence type="predicted"/>
<organism evidence="1 2">
    <name type="scientific">Penicillium cinerascens</name>
    <dbReference type="NCBI Taxonomy" id="70096"/>
    <lineage>
        <taxon>Eukaryota</taxon>
        <taxon>Fungi</taxon>
        <taxon>Dikarya</taxon>
        <taxon>Ascomycota</taxon>
        <taxon>Pezizomycotina</taxon>
        <taxon>Eurotiomycetes</taxon>
        <taxon>Eurotiomycetidae</taxon>
        <taxon>Eurotiales</taxon>
        <taxon>Aspergillaceae</taxon>
        <taxon>Penicillium</taxon>
    </lineage>
</organism>
<name>A0A9W9N9J5_9EURO</name>
<dbReference type="EMBL" id="JAPQKR010000005">
    <property type="protein sequence ID" value="KAJ5215714.1"/>
    <property type="molecule type" value="Genomic_DNA"/>
</dbReference>
<reference evidence="1" key="1">
    <citation type="submission" date="2022-12" db="EMBL/GenBank/DDBJ databases">
        <authorList>
            <person name="Petersen C."/>
        </authorList>
    </citation>
    <scope>NUCLEOTIDE SEQUENCE</scope>
    <source>
        <strain evidence="1">IBT 15544</strain>
    </source>
</reference>
<reference evidence="1" key="2">
    <citation type="journal article" date="2023" name="IMA Fungus">
        <title>Comparative genomic study of the Penicillium genus elucidates a diverse pangenome and 15 lateral gene transfer events.</title>
        <authorList>
            <person name="Petersen C."/>
            <person name="Sorensen T."/>
            <person name="Nielsen M.R."/>
            <person name="Sondergaard T.E."/>
            <person name="Sorensen J.L."/>
            <person name="Fitzpatrick D.A."/>
            <person name="Frisvad J.C."/>
            <person name="Nielsen K.L."/>
        </authorList>
    </citation>
    <scope>NUCLEOTIDE SEQUENCE</scope>
    <source>
        <strain evidence="1">IBT 15544</strain>
    </source>
</reference>
<keyword evidence="2" id="KW-1185">Reference proteome</keyword>
<dbReference type="GeneID" id="83176484"/>